<dbReference type="EMBL" id="PDNA01000045">
    <property type="protein sequence ID" value="PGH19650.1"/>
    <property type="molecule type" value="Genomic_DNA"/>
</dbReference>
<evidence type="ECO:0008006" key="4">
    <source>
        <dbReference type="Google" id="ProtNLM"/>
    </source>
</evidence>
<dbReference type="Proteomes" id="UP000224634">
    <property type="component" value="Unassembled WGS sequence"/>
</dbReference>
<feature type="compositionally biased region" description="Basic and acidic residues" evidence="1">
    <location>
        <begin position="748"/>
        <end position="763"/>
    </location>
</feature>
<protein>
    <recommendedName>
        <fullName evidence="4">Nucleolar protein Dnt1-like N-terminal domain-containing protein</fullName>
    </recommendedName>
</protein>
<keyword evidence="3" id="KW-1185">Reference proteome</keyword>
<name>A0A2B7YEM8_POLH7</name>
<feature type="compositionally biased region" description="Low complexity" evidence="1">
    <location>
        <begin position="392"/>
        <end position="403"/>
    </location>
</feature>
<feature type="compositionally biased region" description="Basic residues" evidence="1">
    <location>
        <begin position="352"/>
        <end position="363"/>
    </location>
</feature>
<dbReference type="STRING" id="1447883.A0A2B7YEM8"/>
<feature type="compositionally biased region" description="Basic and acidic residues" evidence="1">
    <location>
        <begin position="1125"/>
        <end position="1135"/>
    </location>
</feature>
<feature type="compositionally biased region" description="Polar residues" evidence="1">
    <location>
        <begin position="1210"/>
        <end position="1223"/>
    </location>
</feature>
<feature type="compositionally biased region" description="Acidic residues" evidence="1">
    <location>
        <begin position="462"/>
        <end position="479"/>
    </location>
</feature>
<evidence type="ECO:0000256" key="1">
    <source>
        <dbReference type="SAM" id="MobiDB-lite"/>
    </source>
</evidence>
<feature type="compositionally biased region" description="Low complexity" evidence="1">
    <location>
        <begin position="1271"/>
        <end position="1293"/>
    </location>
</feature>
<feature type="compositionally biased region" description="Basic residues" evidence="1">
    <location>
        <begin position="784"/>
        <end position="794"/>
    </location>
</feature>
<feature type="compositionally biased region" description="Basic and acidic residues" evidence="1">
    <location>
        <begin position="1363"/>
        <end position="1375"/>
    </location>
</feature>
<feature type="compositionally biased region" description="Basic and acidic residues" evidence="1">
    <location>
        <begin position="1012"/>
        <end position="1040"/>
    </location>
</feature>
<feature type="compositionally biased region" description="Basic and acidic residues" evidence="1">
    <location>
        <begin position="812"/>
        <end position="829"/>
    </location>
</feature>
<reference evidence="2 3" key="1">
    <citation type="submission" date="2017-10" db="EMBL/GenBank/DDBJ databases">
        <title>Comparative genomics in systemic dimorphic fungi from Ajellomycetaceae.</title>
        <authorList>
            <person name="Munoz J.F."/>
            <person name="Mcewen J.G."/>
            <person name="Clay O.K."/>
            <person name="Cuomo C.A."/>
        </authorList>
    </citation>
    <scope>NUCLEOTIDE SEQUENCE [LARGE SCALE GENOMIC DNA]</scope>
    <source>
        <strain evidence="2 3">UAMH7299</strain>
    </source>
</reference>
<feature type="compositionally biased region" description="Low complexity" evidence="1">
    <location>
        <begin position="1142"/>
        <end position="1158"/>
    </location>
</feature>
<gene>
    <name evidence="2" type="ORF">AJ80_03805</name>
</gene>
<feature type="compositionally biased region" description="Polar residues" evidence="1">
    <location>
        <begin position="564"/>
        <end position="583"/>
    </location>
</feature>
<sequence>MVLLRLTIKVLPREQLGAGGLASIAHGNNTAAEKATSFLLILPDPEKVKLSELAYMITEKWSKLRPEAEPLEIKRLLDDQHDTGELDADLTAADVFVDTGKARADGLDQRAAVRVIQKPASRPPVRYGSVVQDWSGMANNFSHLNARRPRPPVPLWSISEASIAAPSYSGFEEPIAPVRNDSHHKQSPLMSTERDEEDEYDVPRGSGVMSPVLVEDSQPDREVSKDVAGIPTFPNGSTGDQNWPSVAVPDDVPPHHALAVEITTSLAAQTEALKDIERRETAASSLSNSRSGSGSKLATKSRRSSNKLSTKKTTNPPEKPKASNKRRASDGPWDVPLSDADNVSDIAGAVRPGKKQKSNHRKSITIDRDIDTDESVAELPSQPVKPSAVRTAAESSKNAESKSQPVALAVSTKGSFARRLKKPAKDTIATDQSDVSNLSAVLKSSASRTTYGRRQSHVENLIDSDIDMMDATMDSENEENQQSTSTGPKATANAKEVEVSNPAPDTADDISTTTKRRSSRLTRSSAALKKKTAPVEKEGSDESEGESDDSMERFQSPRRKKVKNANSARSPSLRTTASQSKSPFNDLEHADPIDTTTGSEEDPRRTPPEGQMGLGITSSPPKNRMTPNPDFAKPVKDANSSALSKRRISTTPAFPKTGTRSLGNINGPAAGSAAKPQTPLPPAIRSNQKSASRTTPEQRRSVSFADDPNPPKSSSPMPSFSVKRPMSVFPSSVNIEWLLKHNLPQIDLTRETDTAEESEKLPEDVQATKAPPVPGQPVENQKSTRLRKRTLKSKKLVEVSIVAEEGEDEKEEERPKPKANKEKEKEKKGGKQTKKKPQVPRSSSPEDVRDSTQESNSASERITRSKSGNAPKQAQARFVERLAAASTASKNKRRNLTRGISLDGASASRSTSPEDHPLEESTSEDEEVSAPKTNGKKSSPSHDIPFKSTGAVEMSFSSASESEDNIPEMKDKPGSPEVARPEVKGADGDVSIASSSESDSESEAEAEAVAEVAKEDEKKSEAEAEDIKEPEVPKEVEAKRASKSQSPVEEENQDEDVDMLDVAAHSWPDTSSSESESESESEPNSKSFPEKVKGKAKETETPKETTEVASEATSEATSEPASKSKSPEAVEKPTVCEKAPNATKADATTSDGTSSDSSPESESEAPVEDEKPSGTQQSSKEQTGSQLSKSKSPSKSPAKTEKSELAVKSPNGTSNTKKNTNAHSSDDSSSSNSDYDTESGSDIPPFSTAPPNSAPTLPHLFPSRISSIRNGTSGRLSAGSTLSSSGRRGSLSSQKGKKDTDKFEFTSFSQPTVGSNGITKAGRLPMSSPVPTTSFSAVNKPVERRETLKSLLNKQKGQADAAAGKEKKNDEEKRGGGYFGLGFLSLSRR</sequence>
<feature type="compositionally biased region" description="Polar residues" evidence="1">
    <location>
        <begin position="853"/>
        <end position="872"/>
    </location>
</feature>
<feature type="region of interest" description="Disordered" evidence="1">
    <location>
        <begin position="174"/>
        <end position="252"/>
    </location>
</feature>
<comment type="caution">
    <text evidence="2">The sequence shown here is derived from an EMBL/GenBank/DDBJ whole genome shotgun (WGS) entry which is preliminary data.</text>
</comment>
<feature type="compositionally biased region" description="Polar residues" evidence="1">
    <location>
        <begin position="685"/>
        <end position="695"/>
    </location>
</feature>
<evidence type="ECO:0000313" key="3">
    <source>
        <dbReference type="Proteomes" id="UP000224634"/>
    </source>
</evidence>
<feature type="compositionally biased region" description="Polar residues" evidence="1">
    <location>
        <begin position="234"/>
        <end position="244"/>
    </location>
</feature>
<evidence type="ECO:0000313" key="2">
    <source>
        <dbReference type="EMBL" id="PGH19650.1"/>
    </source>
</evidence>
<feature type="compositionally biased region" description="Acidic residues" evidence="1">
    <location>
        <begin position="998"/>
        <end position="1008"/>
    </location>
</feature>
<feature type="compositionally biased region" description="Low complexity" evidence="1">
    <location>
        <begin position="284"/>
        <end position="295"/>
    </location>
</feature>
<feature type="compositionally biased region" description="Polar residues" evidence="1">
    <location>
        <begin position="1306"/>
        <end position="1318"/>
    </location>
</feature>
<proteinExistence type="predicted"/>
<feature type="region of interest" description="Disordered" evidence="1">
    <location>
        <begin position="278"/>
        <end position="725"/>
    </location>
</feature>
<dbReference type="OrthoDB" id="4227586at2759"/>
<feature type="compositionally biased region" description="Acidic residues" evidence="1">
    <location>
        <begin position="1048"/>
        <end position="1059"/>
    </location>
</feature>
<feature type="region of interest" description="Disordered" evidence="1">
    <location>
        <begin position="741"/>
        <end position="1376"/>
    </location>
</feature>
<feature type="compositionally biased region" description="Basic and acidic residues" evidence="1">
    <location>
        <begin position="1088"/>
        <end position="1106"/>
    </location>
</feature>
<feature type="compositionally biased region" description="Polar residues" evidence="1">
    <location>
        <begin position="1173"/>
        <end position="1187"/>
    </location>
</feature>
<feature type="compositionally biased region" description="Low complexity" evidence="1">
    <location>
        <begin position="1107"/>
        <end position="1124"/>
    </location>
</feature>
<feature type="compositionally biased region" description="Polar residues" evidence="1">
    <location>
        <begin position="429"/>
        <end position="453"/>
    </location>
</feature>
<feature type="compositionally biased region" description="Basic and acidic residues" evidence="1">
    <location>
        <begin position="967"/>
        <end position="987"/>
    </location>
</feature>
<accession>A0A2B7YEM8</accession>
<organism evidence="2 3">
    <name type="scientific">Polytolypa hystricis (strain UAMH7299)</name>
    <dbReference type="NCBI Taxonomy" id="1447883"/>
    <lineage>
        <taxon>Eukaryota</taxon>
        <taxon>Fungi</taxon>
        <taxon>Dikarya</taxon>
        <taxon>Ascomycota</taxon>
        <taxon>Pezizomycotina</taxon>
        <taxon>Eurotiomycetes</taxon>
        <taxon>Eurotiomycetidae</taxon>
        <taxon>Onygenales</taxon>
        <taxon>Onygenales incertae sedis</taxon>
        <taxon>Polytolypa</taxon>
    </lineage>
</organism>
<feature type="compositionally biased region" description="Low complexity" evidence="1">
    <location>
        <begin position="1227"/>
        <end position="1241"/>
    </location>
</feature>
<feature type="compositionally biased region" description="Low complexity" evidence="1">
    <location>
        <begin position="1188"/>
        <end position="1197"/>
    </location>
</feature>